<dbReference type="PANTHER" id="PTHR10502:SF102">
    <property type="entry name" value="ANNEXIN B11"/>
    <property type="match status" value="1"/>
</dbReference>
<keyword evidence="4" id="KW-0041">Annexin</keyword>
<dbReference type="Gene3D" id="1.10.220.10">
    <property type="entry name" value="Annexin"/>
    <property type="match status" value="7"/>
</dbReference>
<dbReference type="PROSITE" id="PS51897">
    <property type="entry name" value="ANNEXIN_2"/>
    <property type="match status" value="6"/>
</dbReference>
<dbReference type="GO" id="GO:0005544">
    <property type="term" value="F:calcium-dependent phospholipid binding"/>
    <property type="evidence" value="ECO:0007669"/>
    <property type="project" value="UniProtKB-KW"/>
</dbReference>
<evidence type="ECO:0008006" key="10">
    <source>
        <dbReference type="Google" id="ProtNLM"/>
    </source>
</evidence>
<keyword evidence="5" id="KW-0111">Calcium/phospholipid-binding</keyword>
<evidence type="ECO:0000256" key="4">
    <source>
        <dbReference type="ARBA" id="ARBA00023216"/>
    </source>
</evidence>
<gene>
    <name evidence="7" type="ORF">PF004_g25134</name>
    <name evidence="6" type="ORF">PF010_g25673</name>
</gene>
<reference evidence="8 9" key="1">
    <citation type="submission" date="2018-09" db="EMBL/GenBank/DDBJ databases">
        <title>Genomic investigation of the strawberry pathogen Phytophthora fragariae indicates pathogenicity is determined by transcriptional variation in three key races.</title>
        <authorList>
            <person name="Adams T.M."/>
            <person name="Armitage A.D."/>
            <person name="Sobczyk M.K."/>
            <person name="Bates H.J."/>
            <person name="Dunwell J.M."/>
            <person name="Nellist C.F."/>
            <person name="Harrison R.J."/>
        </authorList>
    </citation>
    <scope>NUCLEOTIDE SEQUENCE [LARGE SCALE GENOMIC DNA]</scope>
    <source>
        <strain evidence="7 8">BC-23</strain>
        <strain evidence="6 9">ONT-3</strain>
    </source>
</reference>
<dbReference type="PRINTS" id="PR00196">
    <property type="entry name" value="ANNEXIN"/>
</dbReference>
<dbReference type="EMBL" id="QXFX01002996">
    <property type="protein sequence ID" value="KAE9071957.1"/>
    <property type="molecule type" value="Genomic_DNA"/>
</dbReference>
<dbReference type="PANTHER" id="PTHR10502">
    <property type="entry name" value="ANNEXIN"/>
    <property type="match status" value="1"/>
</dbReference>
<evidence type="ECO:0000313" key="9">
    <source>
        <dbReference type="Proteomes" id="UP000488956"/>
    </source>
</evidence>
<accession>A0A6G0JZM3</accession>
<dbReference type="FunFam" id="1.10.220.10:FF:000002">
    <property type="entry name" value="Annexin"/>
    <property type="match status" value="2"/>
</dbReference>
<evidence type="ECO:0000256" key="3">
    <source>
        <dbReference type="ARBA" id="ARBA00022837"/>
    </source>
</evidence>
<keyword evidence="2" id="KW-0677">Repeat</keyword>
<evidence type="ECO:0000313" key="8">
    <source>
        <dbReference type="Proteomes" id="UP000476176"/>
    </source>
</evidence>
<name>A0A6G0JZM3_9STRA</name>
<dbReference type="InterPro" id="IPR018502">
    <property type="entry name" value="Annexin_repeat"/>
</dbReference>
<dbReference type="SUPFAM" id="SSF47874">
    <property type="entry name" value="Annexin"/>
    <property type="match status" value="2"/>
</dbReference>
<evidence type="ECO:0000256" key="5">
    <source>
        <dbReference type="ARBA" id="ARBA00023302"/>
    </source>
</evidence>
<protein>
    <recommendedName>
        <fullName evidence="10">Annexin</fullName>
    </recommendedName>
</protein>
<dbReference type="GO" id="GO:0001786">
    <property type="term" value="F:phosphatidylserine binding"/>
    <property type="evidence" value="ECO:0007669"/>
    <property type="project" value="TreeGrafter"/>
</dbReference>
<evidence type="ECO:0000256" key="2">
    <source>
        <dbReference type="ARBA" id="ARBA00022737"/>
    </source>
</evidence>
<dbReference type="EMBL" id="QXGC01003004">
    <property type="protein sequence ID" value="KAE9179515.1"/>
    <property type="molecule type" value="Genomic_DNA"/>
</dbReference>
<dbReference type="Proteomes" id="UP000488956">
    <property type="component" value="Unassembled WGS sequence"/>
</dbReference>
<dbReference type="GO" id="GO:0005886">
    <property type="term" value="C:plasma membrane"/>
    <property type="evidence" value="ECO:0007669"/>
    <property type="project" value="TreeGrafter"/>
</dbReference>
<evidence type="ECO:0000313" key="7">
    <source>
        <dbReference type="EMBL" id="KAE9179515.1"/>
    </source>
</evidence>
<dbReference type="AlphaFoldDB" id="A0A6G0JZM3"/>
<comment type="caution">
    <text evidence="6">The sequence shown here is derived from an EMBL/GenBank/DDBJ whole genome shotgun (WGS) entry which is preliminary data.</text>
</comment>
<evidence type="ECO:0000313" key="6">
    <source>
        <dbReference type="EMBL" id="KAE9071957.1"/>
    </source>
</evidence>
<comment type="similarity">
    <text evidence="1">Belongs to the annexin family.</text>
</comment>
<organism evidence="6 9">
    <name type="scientific">Phytophthora fragariae</name>
    <dbReference type="NCBI Taxonomy" id="53985"/>
    <lineage>
        <taxon>Eukaryota</taxon>
        <taxon>Sar</taxon>
        <taxon>Stramenopiles</taxon>
        <taxon>Oomycota</taxon>
        <taxon>Peronosporomycetes</taxon>
        <taxon>Peronosporales</taxon>
        <taxon>Peronosporaceae</taxon>
        <taxon>Phytophthora</taxon>
    </lineage>
</organism>
<dbReference type="Proteomes" id="UP000476176">
    <property type="component" value="Unassembled WGS sequence"/>
</dbReference>
<dbReference type="InterPro" id="IPR037104">
    <property type="entry name" value="Annexin_sf"/>
</dbReference>
<sequence length="660" mass="74370">MLGLYPPSAFDAYKKEKTSFSASIDAAVEQIHAACHGIGTDDKALVKLLGPLSPNDRGLISLRYKDLHGKTLRELVKSETSGDFGYLLQLICFTLPQAEAYILFHAMKGVGTSDHLIYSILMGRTNEEMSLLKKTYFEMYDTDLSVSVSDEIGGDFLAVIMKALQEPMVDYKPSFHTKEKAEEDAEMLYKAGEGKWGTDENAFIKVLLASPPEHLRNIDAAYQAKHQHDLIHAIENEFSGSDSAALTYFVRLSLNAWPFLAEHIEGTMAGIGTDETALSAAIVRYHSYLGKIMPVYENKYKMSASKERRWTTAAAMQHIFPQHAHDVFHSVPLVYPRDIDDACERIRNATDGLGVDEKVLVDELSALSTSDRLLLIYRYKDLYREELKDTLSRDTVGDSRFLLLLLTMPLPEAEAFVLNVATSGSGTKERLLYPIILGRTNEELSMLKSTYYYIFNKDLTWLMRSELSGDYREVILLALERLQVAYDPETHTYAKAKADAIKLYDAGEGRWGTDETTFIRILFSSPREHLVLVNDIYKKKYVSDLEEAVRAEFSGYATEALVFYVRLALEPDAAIADHFERMMKGLGTDEKGLSTAVIRYHWMQPRVEALYEKLYGRSLEERIRTDTDANYGDLLVMLLHIPTDGDGGDSSNKNEPEAAS</sequence>
<dbReference type="InterPro" id="IPR001464">
    <property type="entry name" value="Annexin"/>
</dbReference>
<dbReference type="GO" id="GO:0005509">
    <property type="term" value="F:calcium ion binding"/>
    <property type="evidence" value="ECO:0007669"/>
    <property type="project" value="InterPro"/>
</dbReference>
<keyword evidence="3" id="KW-0106">Calcium</keyword>
<dbReference type="Pfam" id="PF00191">
    <property type="entry name" value="Annexin"/>
    <property type="match status" value="6"/>
</dbReference>
<dbReference type="SMART" id="SM00335">
    <property type="entry name" value="ANX"/>
    <property type="match status" value="7"/>
</dbReference>
<dbReference type="GO" id="GO:0005737">
    <property type="term" value="C:cytoplasm"/>
    <property type="evidence" value="ECO:0007669"/>
    <property type="project" value="TreeGrafter"/>
</dbReference>
<evidence type="ECO:0000256" key="1">
    <source>
        <dbReference type="ARBA" id="ARBA00007831"/>
    </source>
</evidence>
<proteinExistence type="inferred from homology"/>